<dbReference type="GO" id="GO:0032196">
    <property type="term" value="P:transposition"/>
    <property type="evidence" value="ECO:0007669"/>
    <property type="project" value="TreeGrafter"/>
</dbReference>
<dbReference type="Proteomes" id="UP000540989">
    <property type="component" value="Unassembled WGS sequence"/>
</dbReference>
<feature type="domain" description="Transposase IS30-like HTH" evidence="1">
    <location>
        <begin position="61"/>
        <end position="101"/>
    </location>
</feature>
<dbReference type="EMBL" id="JACHIP010000070">
    <property type="protein sequence ID" value="MBB5061651.1"/>
    <property type="molecule type" value="Genomic_DNA"/>
</dbReference>
<name>A0A7W8E7G6_9BACT</name>
<dbReference type="Gene3D" id="1.10.10.60">
    <property type="entry name" value="Homeodomain-like"/>
    <property type="match status" value="1"/>
</dbReference>
<dbReference type="PANTHER" id="PTHR10948:SF23">
    <property type="entry name" value="TRANSPOSASE INSI FOR INSERTION SEQUENCE ELEMENT IS30A-RELATED"/>
    <property type="match status" value="1"/>
</dbReference>
<feature type="non-terminal residue" evidence="2">
    <location>
        <position position="154"/>
    </location>
</feature>
<comment type="caution">
    <text evidence="2">The sequence shown here is derived from an EMBL/GenBank/DDBJ whole genome shotgun (WGS) entry which is preliminary data.</text>
</comment>
<evidence type="ECO:0000259" key="1">
    <source>
        <dbReference type="Pfam" id="PF13936"/>
    </source>
</evidence>
<dbReference type="Pfam" id="PF13936">
    <property type="entry name" value="HTH_38"/>
    <property type="match status" value="1"/>
</dbReference>
<gene>
    <name evidence="2" type="ORF">HDF16_006387</name>
</gene>
<reference evidence="2 3" key="1">
    <citation type="submission" date="2020-08" db="EMBL/GenBank/DDBJ databases">
        <title>Genomic Encyclopedia of Type Strains, Phase IV (KMG-V): Genome sequencing to study the core and pangenomes of soil and plant-associated prokaryotes.</title>
        <authorList>
            <person name="Whitman W."/>
        </authorList>
    </citation>
    <scope>NUCLEOTIDE SEQUENCE [LARGE SCALE GENOMIC DNA]</scope>
    <source>
        <strain evidence="2 3">M8UP14</strain>
    </source>
</reference>
<sequence>MREGRRFGLSAEQKADIWRRWKLGESLQEIGRVFDKDHGSIQFMLSRHGGIAPAVRRRSKRTLTLAEREEISRGIASGSSIREIAKSLERSASTVSREVVRDGGRSVYRASEADQRAWRSALRPKTCWLADHRKLSLLVASKLILDWSPEQISG</sequence>
<evidence type="ECO:0000313" key="3">
    <source>
        <dbReference type="Proteomes" id="UP000540989"/>
    </source>
</evidence>
<dbReference type="AlphaFoldDB" id="A0A7W8E7G6"/>
<dbReference type="RefSeq" id="WP_184224632.1">
    <property type="nucleotide sequence ID" value="NZ_JACHIP010000070.1"/>
</dbReference>
<proteinExistence type="predicted"/>
<dbReference type="InterPro" id="IPR051917">
    <property type="entry name" value="Transposase-Integrase"/>
</dbReference>
<dbReference type="GO" id="GO:0004803">
    <property type="term" value="F:transposase activity"/>
    <property type="evidence" value="ECO:0007669"/>
    <property type="project" value="TreeGrafter"/>
</dbReference>
<keyword evidence="3" id="KW-1185">Reference proteome</keyword>
<accession>A0A7W8E7G6</accession>
<protein>
    <recommendedName>
        <fullName evidence="1">Transposase IS30-like HTH domain-containing protein</fullName>
    </recommendedName>
</protein>
<dbReference type="PANTHER" id="PTHR10948">
    <property type="entry name" value="TRANSPOSASE"/>
    <property type="match status" value="1"/>
</dbReference>
<organism evidence="2 3">
    <name type="scientific">Granulicella aggregans</name>
    <dbReference type="NCBI Taxonomy" id="474949"/>
    <lineage>
        <taxon>Bacteria</taxon>
        <taxon>Pseudomonadati</taxon>
        <taxon>Acidobacteriota</taxon>
        <taxon>Terriglobia</taxon>
        <taxon>Terriglobales</taxon>
        <taxon>Acidobacteriaceae</taxon>
        <taxon>Granulicella</taxon>
    </lineage>
</organism>
<dbReference type="InterPro" id="IPR025246">
    <property type="entry name" value="IS30-like_HTH"/>
</dbReference>
<evidence type="ECO:0000313" key="2">
    <source>
        <dbReference type="EMBL" id="MBB5061651.1"/>
    </source>
</evidence>
<dbReference type="GO" id="GO:0005829">
    <property type="term" value="C:cytosol"/>
    <property type="evidence" value="ECO:0007669"/>
    <property type="project" value="TreeGrafter"/>
</dbReference>